<reference evidence="2 3" key="1">
    <citation type="submission" date="2020-08" db="EMBL/GenBank/DDBJ databases">
        <title>Genomic Encyclopedia of Type Strains, Phase IV (KMG-IV): sequencing the most valuable type-strain genomes for metagenomic binning, comparative biology and taxonomic classification.</title>
        <authorList>
            <person name="Goeker M."/>
        </authorList>
    </citation>
    <scope>NUCLEOTIDE SEQUENCE [LARGE SCALE GENOMIC DNA]</scope>
    <source>
        <strain evidence="2 3">DSM 5391</strain>
    </source>
</reference>
<comment type="caution">
    <text evidence="2">The sequence shown here is derived from an EMBL/GenBank/DDBJ whole genome shotgun (WGS) entry which is preliminary data.</text>
</comment>
<dbReference type="InterPro" id="IPR032111">
    <property type="entry name" value="Clostridium_phage_holin"/>
</dbReference>
<accession>A0A7X0HUC8</accession>
<dbReference type="RefSeq" id="WP_377802050.1">
    <property type="nucleotide sequence ID" value="NZ_JBHLZA010000012.1"/>
</dbReference>
<keyword evidence="3" id="KW-1185">Reference proteome</keyword>
<keyword evidence="1" id="KW-0472">Membrane</keyword>
<feature type="transmembrane region" description="Helical" evidence="1">
    <location>
        <begin position="7"/>
        <end position="24"/>
    </location>
</feature>
<dbReference type="AlphaFoldDB" id="A0A7X0HUC8"/>
<evidence type="ECO:0000256" key="1">
    <source>
        <dbReference type="SAM" id="Phobius"/>
    </source>
</evidence>
<name>A0A7X0HUC8_9BACI</name>
<evidence type="ECO:0000313" key="3">
    <source>
        <dbReference type="Proteomes" id="UP000531594"/>
    </source>
</evidence>
<keyword evidence="1" id="KW-1133">Transmembrane helix</keyword>
<sequence length="93" mass="10600">MYIRPDAFILVPALYFIGLFLKQTPQLPPWIHPWILMAFAILACMLHYGWAIESAVQGILVTGVAVISRDIIENTLTGINQHKETKKKDDHKK</sequence>
<gene>
    <name evidence="2" type="ORF">HNR53_002707</name>
</gene>
<protein>
    <submittedName>
        <fullName evidence="2">DMSO reductase anchor subunit</fullName>
    </submittedName>
</protein>
<dbReference type="Pfam" id="PF16079">
    <property type="entry name" value="Phage_holin_5_2"/>
    <property type="match status" value="1"/>
</dbReference>
<dbReference type="Proteomes" id="UP000531594">
    <property type="component" value="Unassembled WGS sequence"/>
</dbReference>
<proteinExistence type="predicted"/>
<feature type="transmembrane region" description="Helical" evidence="1">
    <location>
        <begin position="30"/>
        <end position="50"/>
    </location>
</feature>
<organism evidence="2 3">
    <name type="scientific">Bacillus benzoevorans</name>
    <dbReference type="NCBI Taxonomy" id="1456"/>
    <lineage>
        <taxon>Bacteria</taxon>
        <taxon>Bacillati</taxon>
        <taxon>Bacillota</taxon>
        <taxon>Bacilli</taxon>
        <taxon>Bacillales</taxon>
        <taxon>Bacillaceae</taxon>
        <taxon>Bacillus</taxon>
    </lineage>
</organism>
<keyword evidence="1" id="KW-0812">Transmembrane</keyword>
<evidence type="ECO:0000313" key="2">
    <source>
        <dbReference type="EMBL" id="MBB6446057.1"/>
    </source>
</evidence>
<dbReference type="EMBL" id="JACHGK010000009">
    <property type="protein sequence ID" value="MBB6446057.1"/>
    <property type="molecule type" value="Genomic_DNA"/>
</dbReference>